<keyword evidence="2" id="KW-1185">Reference proteome</keyword>
<comment type="caution">
    <text evidence="1">The sequence shown here is derived from an EMBL/GenBank/DDBJ whole genome shotgun (WGS) entry which is preliminary data.</text>
</comment>
<accession>A0A9P4L6F1</accession>
<evidence type="ECO:0000313" key="1">
    <source>
        <dbReference type="EMBL" id="KAF1842993.1"/>
    </source>
</evidence>
<proteinExistence type="predicted"/>
<protein>
    <recommendedName>
        <fullName evidence="3">F-box domain-containing protein</fullName>
    </recommendedName>
</protein>
<dbReference type="RefSeq" id="XP_040785556.1">
    <property type="nucleotide sequence ID" value="XM_040933676.1"/>
</dbReference>
<organism evidence="1 2">
    <name type="scientific">Cucurbitaria berberidis CBS 394.84</name>
    <dbReference type="NCBI Taxonomy" id="1168544"/>
    <lineage>
        <taxon>Eukaryota</taxon>
        <taxon>Fungi</taxon>
        <taxon>Dikarya</taxon>
        <taxon>Ascomycota</taxon>
        <taxon>Pezizomycotina</taxon>
        <taxon>Dothideomycetes</taxon>
        <taxon>Pleosporomycetidae</taxon>
        <taxon>Pleosporales</taxon>
        <taxon>Pleosporineae</taxon>
        <taxon>Cucurbitariaceae</taxon>
        <taxon>Cucurbitaria</taxon>
    </lineage>
</organism>
<dbReference type="AlphaFoldDB" id="A0A9P4L6F1"/>
<gene>
    <name evidence="1" type="ORF">K460DRAFT_367913</name>
</gene>
<dbReference type="GeneID" id="63850927"/>
<dbReference type="Proteomes" id="UP000800039">
    <property type="component" value="Unassembled WGS sequence"/>
</dbReference>
<dbReference type="EMBL" id="ML976617">
    <property type="protein sequence ID" value="KAF1842993.1"/>
    <property type="molecule type" value="Genomic_DNA"/>
</dbReference>
<evidence type="ECO:0000313" key="2">
    <source>
        <dbReference type="Proteomes" id="UP000800039"/>
    </source>
</evidence>
<evidence type="ECO:0008006" key="3">
    <source>
        <dbReference type="Google" id="ProtNLM"/>
    </source>
</evidence>
<name>A0A9P4L6F1_9PLEO</name>
<sequence>MAETTTPFLTGWNRLPDELKLQILKETVPRDTYFASSFKKEIPHWRHRHVRGSWRTMLPLLSIPQIKGLALEAFYSQNEMGIMNNELRSYNSEERSVIYYPPRNMRDYITKLYIRSCPSVRTLELLINLGSGSTGMNHLRSVTVVINGSLHWGTRSPERAGFLQILATIDKIEFRARTLMLRYLHDSNILKKKMDDMVTDDLDMLILEKFSLQGRQDKVEEVWTRYKGHGSQEVDAWSTADQSCCGRITSRILSI</sequence>
<dbReference type="OrthoDB" id="3801236at2759"/>
<reference evidence="1" key="1">
    <citation type="submission" date="2020-01" db="EMBL/GenBank/DDBJ databases">
        <authorList>
            <consortium name="DOE Joint Genome Institute"/>
            <person name="Haridas S."/>
            <person name="Albert R."/>
            <person name="Binder M."/>
            <person name="Bloem J."/>
            <person name="Labutti K."/>
            <person name="Salamov A."/>
            <person name="Andreopoulos B."/>
            <person name="Baker S.E."/>
            <person name="Barry K."/>
            <person name="Bills G."/>
            <person name="Bluhm B.H."/>
            <person name="Cannon C."/>
            <person name="Castanera R."/>
            <person name="Culley D.E."/>
            <person name="Daum C."/>
            <person name="Ezra D."/>
            <person name="Gonzalez J.B."/>
            <person name="Henrissat B."/>
            <person name="Kuo A."/>
            <person name="Liang C."/>
            <person name="Lipzen A."/>
            <person name="Lutzoni F."/>
            <person name="Magnuson J."/>
            <person name="Mondo S."/>
            <person name="Nolan M."/>
            <person name="Ohm R."/>
            <person name="Pangilinan J."/>
            <person name="Park H.-J."/>
            <person name="Ramirez L."/>
            <person name="Alfaro M."/>
            <person name="Sun H."/>
            <person name="Tritt A."/>
            <person name="Yoshinaga Y."/>
            <person name="Zwiers L.-H."/>
            <person name="Turgeon B.G."/>
            <person name="Goodwin S.B."/>
            <person name="Spatafora J.W."/>
            <person name="Crous P.W."/>
            <person name="Grigoriev I.V."/>
        </authorList>
    </citation>
    <scope>NUCLEOTIDE SEQUENCE</scope>
    <source>
        <strain evidence="1">CBS 394.84</strain>
    </source>
</reference>